<evidence type="ECO:0000313" key="2">
    <source>
        <dbReference type="EMBL" id="ADY54549.1"/>
    </source>
</evidence>
<dbReference type="eggNOG" id="COG1573">
    <property type="taxonomic scope" value="Bacteria"/>
</dbReference>
<dbReference type="RefSeq" id="WP_013623420.1">
    <property type="nucleotide sequence ID" value="NC_015172.1"/>
</dbReference>
<keyword evidence="3" id="KW-1185">Reference proteome</keyword>
<dbReference type="InterPro" id="IPR023875">
    <property type="entry name" value="DNA_repair_put"/>
</dbReference>
<proteinExistence type="predicted"/>
<dbReference type="EMBL" id="CP002547">
    <property type="protein sequence ID" value="ADY54549.1"/>
    <property type="molecule type" value="Genomic_DNA"/>
</dbReference>
<dbReference type="AlphaFoldDB" id="F0SW63"/>
<name>F0SW63_SYNGF</name>
<sequence>MDYLYDGSFDGLLTCIYHSYYSDRATGIYLEDDYQYSLLNSCLSVQTAPELAFKVYSAISSKISREALTHTYYVFLSNRPDKGNLIHSYLRLGFKLGPSVSAYRTHPDVLPVLETAHKVSFEAHRFEGLLRFADMGKFLYSSLAPDHNIIILLADFFADRLKQEHFMIHDKKRELAVIYDTKEWYVSDFSSEISLGLSADEAFYQELWLKYFDRIGIAHRINPRLQARFVPHRYRKDLPEFNNILNGHHRQ</sequence>
<dbReference type="Pfam" id="PF13566">
    <property type="entry name" value="DUF4130"/>
    <property type="match status" value="1"/>
</dbReference>
<dbReference type="NCBIfam" id="TIGR03915">
    <property type="entry name" value="SAM_7_link_chp"/>
    <property type="match status" value="1"/>
</dbReference>
<accession>F0SW63</accession>
<reference evidence="3" key="2">
    <citation type="submission" date="2011-02" db="EMBL/GenBank/DDBJ databases">
        <title>The complete genome of Syntrophobotulus glycolicus DSM 8271.</title>
        <authorList>
            <person name="Lucas S."/>
            <person name="Copeland A."/>
            <person name="Lapidus A."/>
            <person name="Bruce D."/>
            <person name="Goodwin L."/>
            <person name="Pitluck S."/>
            <person name="Kyrpides N."/>
            <person name="Mavromatis K."/>
            <person name="Pagani I."/>
            <person name="Ivanova N."/>
            <person name="Mikhailova N."/>
            <person name="Chertkov O."/>
            <person name="Held B."/>
            <person name="Detter J.C."/>
            <person name="Tapia R."/>
            <person name="Han C."/>
            <person name="Land M."/>
            <person name="Hauser L."/>
            <person name="Markowitz V."/>
            <person name="Cheng J.-F."/>
            <person name="Hugenholtz P."/>
            <person name="Woyke T."/>
            <person name="Wu D."/>
            <person name="Spring S."/>
            <person name="Schroeder M."/>
            <person name="Brambilla E."/>
            <person name="Klenk H.-P."/>
            <person name="Eisen J.A."/>
        </authorList>
    </citation>
    <scope>NUCLEOTIDE SEQUENCE [LARGE SCALE GENOMIC DNA]</scope>
    <source>
        <strain evidence="3">DSM 8271 / FlGlyR</strain>
    </source>
</reference>
<protein>
    <recommendedName>
        <fullName evidence="1">DUF4130 domain-containing protein</fullName>
    </recommendedName>
</protein>
<feature type="domain" description="DUF4130" evidence="1">
    <location>
        <begin position="81"/>
        <end position="240"/>
    </location>
</feature>
<dbReference type="Proteomes" id="UP000007488">
    <property type="component" value="Chromosome"/>
</dbReference>
<dbReference type="KEGG" id="sgy:Sgly_0178"/>
<dbReference type="OrthoDB" id="5290748at2"/>
<organism evidence="2 3">
    <name type="scientific">Syntrophobotulus glycolicus (strain DSM 8271 / FlGlyR)</name>
    <dbReference type="NCBI Taxonomy" id="645991"/>
    <lineage>
        <taxon>Bacteria</taxon>
        <taxon>Bacillati</taxon>
        <taxon>Bacillota</taxon>
        <taxon>Clostridia</taxon>
        <taxon>Eubacteriales</taxon>
        <taxon>Desulfitobacteriaceae</taxon>
        <taxon>Syntrophobotulus</taxon>
    </lineage>
</organism>
<evidence type="ECO:0000313" key="3">
    <source>
        <dbReference type="Proteomes" id="UP000007488"/>
    </source>
</evidence>
<evidence type="ECO:0000259" key="1">
    <source>
        <dbReference type="Pfam" id="PF13566"/>
    </source>
</evidence>
<gene>
    <name evidence="2" type="ordered locus">Sgly_0178</name>
</gene>
<dbReference type="HOGENOM" id="CLU_068835_1_0_9"/>
<dbReference type="STRING" id="645991.Sgly_0178"/>
<reference evidence="2 3" key="1">
    <citation type="journal article" date="2011" name="Stand. Genomic Sci.">
        <title>Complete genome sequence of Syntrophobotulus glycolicus type strain (FlGlyR).</title>
        <authorList>
            <person name="Han C."/>
            <person name="Mwirichia R."/>
            <person name="Chertkov O."/>
            <person name="Held B."/>
            <person name="Lapidus A."/>
            <person name="Nolan M."/>
            <person name="Lucas S."/>
            <person name="Hammon N."/>
            <person name="Deshpande S."/>
            <person name="Cheng J.F."/>
            <person name="Tapia R."/>
            <person name="Goodwin L."/>
            <person name="Pitluck S."/>
            <person name="Huntemann M."/>
            <person name="Liolios K."/>
            <person name="Ivanova N."/>
            <person name="Pagani I."/>
            <person name="Mavromatis K."/>
            <person name="Ovchinikova G."/>
            <person name="Pati A."/>
            <person name="Chen A."/>
            <person name="Palaniappan K."/>
            <person name="Land M."/>
            <person name="Hauser L."/>
            <person name="Brambilla E.M."/>
            <person name="Rohde M."/>
            <person name="Spring S."/>
            <person name="Sikorski J."/>
            <person name="Goker M."/>
            <person name="Woyke T."/>
            <person name="Bristow J."/>
            <person name="Eisen J.A."/>
            <person name="Markowitz V."/>
            <person name="Hugenholtz P."/>
            <person name="Kyrpides N.C."/>
            <person name="Klenk H.P."/>
            <person name="Detter J.C."/>
        </authorList>
    </citation>
    <scope>NUCLEOTIDE SEQUENCE [LARGE SCALE GENOMIC DNA]</scope>
    <source>
        <strain evidence="3">DSM 8271 / FlGlyR</strain>
    </source>
</reference>
<dbReference type="InterPro" id="IPR025404">
    <property type="entry name" value="DUF4130"/>
</dbReference>